<dbReference type="InterPro" id="IPR050593">
    <property type="entry name" value="LovG"/>
</dbReference>
<dbReference type="AlphaFoldDB" id="M9MAF8"/>
<dbReference type="Gene3D" id="3.10.120.10">
    <property type="entry name" value="Cytochrome b5-like heme/steroid binding domain"/>
    <property type="match status" value="1"/>
</dbReference>
<evidence type="ECO:0000259" key="3">
    <source>
        <dbReference type="SMART" id="SM01117"/>
    </source>
</evidence>
<dbReference type="InterPro" id="IPR029058">
    <property type="entry name" value="AB_hydrolase_fold"/>
</dbReference>
<feature type="region of interest" description="Disordered" evidence="2">
    <location>
        <begin position="559"/>
        <end position="587"/>
    </location>
</feature>
<keyword evidence="4" id="KW-0436">Ligase</keyword>
<dbReference type="STRING" id="1151754.M9MAF8"/>
<dbReference type="GO" id="GO:0016874">
    <property type="term" value="F:ligase activity"/>
    <property type="evidence" value="ECO:0007669"/>
    <property type="project" value="UniProtKB-KW"/>
</dbReference>
<sequence>MTTAGTTRKLKVLMAHGYTSNKFQFFKRSGAIRKACREVADFTFINGPLIVQPITSAGDLDAPDVEDGKLVDENTPIEEQPRAWWRADDDGNYLDWDKSVAYLNEVLKAEGPFDGIVGFSQGGCLAGILASAFEKPERMPGLELPKGQGAFRFAVAVSGFRSRDKLHQKLFEQPIETPVLHVLGRADQIVDLERSQTLVDVCKNSRVELHDGGHSLPSQAPWRNFFRDFFGTFCSEPYVANDEWRRVAGPSDRPRGDTPAGSGTVTPTPEATQAATSKATSHATSQATGATGERDIDPSNPARTVPKKKANSPFLVHQRWKEEQEMRRRKAAERDSSGGSDSSKSDKKGQGKSRRSSDGGEETTDLSGAVGVIVKLVRFAIMSVAIAMVTGLFVAGDPLWGYRGKYTKLRTYLPYREKIFSLPELAMYNGRDEKKPIYIAILGDVYDVTEGRRIYGPGGYYSFFSGRDASRAYVTGCFKTHLTYDVRDFDDQQMSGLLAWKDFYDKHAKYYKVGRVVLPPLDASVPVPEPCEDPSAPKAARNKAAKAASHVKPHVRLSLQTSAAPSPPPSSTTSSTTSAAARAERKADLGFQSETPFRVGILFVGAEPGRVAPRLEKAPLLFPFAFAVGRTNSIKSCLAGAFGAPYFSRSQNYILLFVTGLAGKQPEPPPSHALMHHPRQPVCAPESNTCPCHPRCSPTRATPLAPSLRFARLCKPSCSPYTSLRSNRLGVAIGAGAISGSYQHIAASSPPASNFRPLPPSESAPRSNRCIIIAPRCLAATLAGRLALLLLFPCIRCRMTPARAATLLALQRPPPHPSARTAQASFQAPHIDQVHSRFVAPPSLPWHSALPARSIRPGSKYTSRLRLRPRLRPDPFPPISSLASRPLYRARTPSHCLVATQSLGRHWLAVSPTPTHLPEIHLEARPAHRNPVTSSPPESYSHPSVPLALLYPSPLRGTRRATSPPALHVLPSPPDLDLVEDRLDPAASSTPHLNRRPLVLSFP</sequence>
<dbReference type="GO" id="GO:0005634">
    <property type="term" value="C:nucleus"/>
    <property type="evidence" value="ECO:0007669"/>
    <property type="project" value="TreeGrafter"/>
</dbReference>
<feature type="compositionally biased region" description="Basic and acidic residues" evidence="2">
    <location>
        <begin position="245"/>
        <end position="256"/>
    </location>
</feature>
<dbReference type="SUPFAM" id="SSF53474">
    <property type="entry name" value="alpha/beta-Hydrolases"/>
    <property type="match status" value="1"/>
</dbReference>
<dbReference type="EMBL" id="DF196770">
    <property type="protein sequence ID" value="GAC71583.1"/>
    <property type="molecule type" value="Genomic_DNA"/>
</dbReference>
<evidence type="ECO:0000313" key="5">
    <source>
        <dbReference type="Proteomes" id="UP000011976"/>
    </source>
</evidence>
<feature type="compositionally biased region" description="Low complexity" evidence="2">
    <location>
        <begin position="571"/>
        <end position="581"/>
    </location>
</feature>
<accession>M9MAF8</accession>
<dbReference type="OrthoDB" id="2094269at2759"/>
<gene>
    <name evidence="4" type="ORF">PANT_4d00014</name>
</gene>
<evidence type="ECO:0000313" key="4">
    <source>
        <dbReference type="EMBL" id="GAC71583.1"/>
    </source>
</evidence>
<keyword evidence="1" id="KW-0378">Hydrolase</keyword>
<feature type="compositionally biased region" description="Low complexity" evidence="2">
    <location>
        <begin position="271"/>
        <end position="288"/>
    </location>
</feature>
<evidence type="ECO:0000256" key="1">
    <source>
        <dbReference type="ARBA" id="ARBA00022801"/>
    </source>
</evidence>
<dbReference type="Gene3D" id="3.40.50.1820">
    <property type="entry name" value="alpha/beta hydrolase"/>
    <property type="match status" value="1"/>
</dbReference>
<dbReference type="SUPFAM" id="SSF55856">
    <property type="entry name" value="Cytochrome b5-like heme/steroid binding domain"/>
    <property type="match status" value="1"/>
</dbReference>
<name>M9MAF8_PSEA3</name>
<feature type="domain" description="Cytochrome b5 heme-binding" evidence="3">
    <location>
        <begin position="420"/>
        <end position="517"/>
    </location>
</feature>
<dbReference type="InterPro" id="IPR036400">
    <property type="entry name" value="Cyt_B5-like_heme/steroid_sf"/>
</dbReference>
<proteinExistence type="predicted"/>
<protein>
    <submittedName>
        <fullName evidence="4">Predicted E3 ubiquitin ligase</fullName>
    </submittedName>
</protein>
<dbReference type="Proteomes" id="UP000011976">
    <property type="component" value="Unassembled WGS sequence"/>
</dbReference>
<dbReference type="PANTHER" id="PTHR48070:SF6">
    <property type="entry name" value="ESTERASE OVCA2"/>
    <property type="match status" value="1"/>
</dbReference>
<organism evidence="4 5">
    <name type="scientific">Pseudozyma antarctica (strain T-34)</name>
    <name type="common">Yeast</name>
    <name type="synonym">Candida antarctica</name>
    <dbReference type="NCBI Taxonomy" id="1151754"/>
    <lineage>
        <taxon>Eukaryota</taxon>
        <taxon>Fungi</taxon>
        <taxon>Dikarya</taxon>
        <taxon>Basidiomycota</taxon>
        <taxon>Ustilaginomycotina</taxon>
        <taxon>Ustilaginomycetes</taxon>
        <taxon>Ustilaginales</taxon>
        <taxon>Ustilaginaceae</taxon>
        <taxon>Moesziomyces</taxon>
    </lineage>
</organism>
<feature type="compositionally biased region" description="Basic and acidic residues" evidence="2">
    <location>
        <begin position="319"/>
        <end position="336"/>
    </location>
</feature>
<dbReference type="InterPro" id="IPR005645">
    <property type="entry name" value="FSH-like_dom"/>
</dbReference>
<dbReference type="InterPro" id="IPR001199">
    <property type="entry name" value="Cyt_B5-like_heme/steroid-bd"/>
</dbReference>
<dbReference type="SMART" id="SM01117">
    <property type="entry name" value="Cyt-b5"/>
    <property type="match status" value="1"/>
</dbReference>
<reference evidence="5" key="1">
    <citation type="journal article" date="2013" name="Genome Announc.">
        <title>Genome sequence of the basidiomycetous yeast Pseudozyma antarctica T-34, a producer of the glycolipid biosurfactants mannosylerythritol lipids.</title>
        <authorList>
            <person name="Morita T."/>
            <person name="Koike H."/>
            <person name="Koyama Y."/>
            <person name="Hagiwara H."/>
            <person name="Ito E."/>
            <person name="Fukuoka T."/>
            <person name="Imura T."/>
            <person name="Machida M."/>
            <person name="Kitamoto D."/>
        </authorList>
    </citation>
    <scope>NUCLEOTIDE SEQUENCE [LARGE SCALE GENOMIC DNA]</scope>
    <source>
        <strain evidence="5">T-34</strain>
    </source>
</reference>
<dbReference type="ESTHER" id="ustma-q4p0t2">
    <property type="family name" value="FSH1"/>
</dbReference>
<dbReference type="PANTHER" id="PTHR48070">
    <property type="entry name" value="ESTERASE OVCA2"/>
    <property type="match status" value="1"/>
</dbReference>
<dbReference type="GO" id="GO:0016787">
    <property type="term" value="F:hydrolase activity"/>
    <property type="evidence" value="ECO:0007669"/>
    <property type="project" value="UniProtKB-KW"/>
</dbReference>
<dbReference type="Pfam" id="PF03959">
    <property type="entry name" value="FSH1"/>
    <property type="match status" value="1"/>
</dbReference>
<evidence type="ECO:0000256" key="2">
    <source>
        <dbReference type="SAM" id="MobiDB-lite"/>
    </source>
</evidence>
<feature type="compositionally biased region" description="Polar residues" evidence="2">
    <location>
        <begin position="261"/>
        <end position="270"/>
    </location>
</feature>
<dbReference type="GO" id="GO:0005737">
    <property type="term" value="C:cytoplasm"/>
    <property type="evidence" value="ECO:0007669"/>
    <property type="project" value="TreeGrafter"/>
</dbReference>
<feature type="region of interest" description="Disordered" evidence="2">
    <location>
        <begin position="245"/>
        <end position="365"/>
    </location>
</feature>
<dbReference type="Pfam" id="PF00173">
    <property type="entry name" value="Cyt-b5"/>
    <property type="match status" value="1"/>
</dbReference>